<sequence>MIGLRLHAVLIVCETAPVERRRALRRQTLTSPVDLTVVDSRTEQLRLGALRTPGVSALSPSSAP</sequence>
<dbReference type="VEuPathDB" id="VectorBase:ASIC021247"/>
<name>A0A084WS57_ANOSI</name>
<evidence type="ECO:0000313" key="1">
    <source>
        <dbReference type="EMBL" id="KFB53051.1"/>
    </source>
</evidence>
<evidence type="ECO:0000313" key="2">
    <source>
        <dbReference type="EnsemblMetazoa" id="ASIC021247-PA"/>
    </source>
</evidence>
<accession>A0A084WS57</accession>
<gene>
    <name evidence="1" type="ORF">ZHAS_00021247</name>
</gene>
<dbReference type="EnsemblMetazoa" id="ASIC021247-RA">
    <property type="protein sequence ID" value="ASIC021247-PA"/>
    <property type="gene ID" value="ASIC021247"/>
</dbReference>
<keyword evidence="3" id="KW-1185">Reference proteome</keyword>
<dbReference type="AlphaFoldDB" id="A0A084WS57"/>
<organism evidence="1">
    <name type="scientific">Anopheles sinensis</name>
    <name type="common">Mosquito</name>
    <dbReference type="NCBI Taxonomy" id="74873"/>
    <lineage>
        <taxon>Eukaryota</taxon>
        <taxon>Metazoa</taxon>
        <taxon>Ecdysozoa</taxon>
        <taxon>Arthropoda</taxon>
        <taxon>Hexapoda</taxon>
        <taxon>Insecta</taxon>
        <taxon>Pterygota</taxon>
        <taxon>Neoptera</taxon>
        <taxon>Endopterygota</taxon>
        <taxon>Diptera</taxon>
        <taxon>Nematocera</taxon>
        <taxon>Culicoidea</taxon>
        <taxon>Culicidae</taxon>
        <taxon>Anophelinae</taxon>
        <taxon>Anopheles</taxon>
    </lineage>
</organism>
<reference evidence="2" key="2">
    <citation type="submission" date="2020-05" db="UniProtKB">
        <authorList>
            <consortium name="EnsemblMetazoa"/>
        </authorList>
    </citation>
    <scope>IDENTIFICATION</scope>
</reference>
<dbReference type="EMBL" id="ATLV01026330">
    <property type="status" value="NOT_ANNOTATED_CDS"/>
    <property type="molecule type" value="Genomic_DNA"/>
</dbReference>
<protein>
    <submittedName>
        <fullName evidence="1 2">Uncharacterized protein</fullName>
    </submittedName>
</protein>
<evidence type="ECO:0000313" key="3">
    <source>
        <dbReference type="Proteomes" id="UP000030765"/>
    </source>
</evidence>
<dbReference type="Proteomes" id="UP000030765">
    <property type="component" value="Unassembled WGS sequence"/>
</dbReference>
<proteinExistence type="predicted"/>
<reference evidence="1 3" key="1">
    <citation type="journal article" date="2014" name="BMC Genomics">
        <title>Genome sequence of Anopheles sinensis provides insight into genetics basis of mosquito competence for malaria parasites.</title>
        <authorList>
            <person name="Zhou D."/>
            <person name="Zhang D."/>
            <person name="Ding G."/>
            <person name="Shi L."/>
            <person name="Hou Q."/>
            <person name="Ye Y."/>
            <person name="Xu Y."/>
            <person name="Zhou H."/>
            <person name="Xiong C."/>
            <person name="Li S."/>
            <person name="Yu J."/>
            <person name="Hong S."/>
            <person name="Yu X."/>
            <person name="Zou P."/>
            <person name="Chen C."/>
            <person name="Chang X."/>
            <person name="Wang W."/>
            <person name="Lv Y."/>
            <person name="Sun Y."/>
            <person name="Ma L."/>
            <person name="Shen B."/>
            <person name="Zhu C."/>
        </authorList>
    </citation>
    <scope>NUCLEOTIDE SEQUENCE [LARGE SCALE GENOMIC DNA]</scope>
</reference>
<dbReference type="EMBL" id="KE525409">
    <property type="protein sequence ID" value="KFB53051.1"/>
    <property type="molecule type" value="Genomic_DNA"/>
</dbReference>